<accession>A0AAJ0FD31</accession>
<keyword evidence="1" id="KW-0732">Signal</keyword>
<dbReference type="AlphaFoldDB" id="A0AAJ0FD31"/>
<reference evidence="3" key="1">
    <citation type="submission" date="2023-06" db="EMBL/GenBank/DDBJ databases">
        <title>Genome-scale phylogeny and comparative genomics of the fungal order Sordariales.</title>
        <authorList>
            <consortium name="Lawrence Berkeley National Laboratory"/>
            <person name="Hensen N."/>
            <person name="Bonometti L."/>
            <person name="Westerberg I."/>
            <person name="Brannstrom I.O."/>
            <person name="Guillou S."/>
            <person name="Cros-Aarteil S."/>
            <person name="Calhoun S."/>
            <person name="Haridas S."/>
            <person name="Kuo A."/>
            <person name="Mondo S."/>
            <person name="Pangilinan J."/>
            <person name="Riley R."/>
            <person name="Labutti K."/>
            <person name="Andreopoulos B."/>
            <person name="Lipzen A."/>
            <person name="Chen C."/>
            <person name="Yanf M."/>
            <person name="Daum C."/>
            <person name="Ng V."/>
            <person name="Clum A."/>
            <person name="Steindorff A."/>
            <person name="Ohm R."/>
            <person name="Martin F."/>
            <person name="Silar P."/>
            <person name="Natvig D."/>
            <person name="Lalanne C."/>
            <person name="Gautier V."/>
            <person name="Ament-Velasquez S.L."/>
            <person name="Kruys A."/>
            <person name="Hutchinson M.I."/>
            <person name="Powell A.J."/>
            <person name="Barry K."/>
            <person name="Miller A.N."/>
            <person name="Grigoriev I.V."/>
            <person name="Debuchy R."/>
            <person name="Gladieux P."/>
            <person name="Thoren M.H."/>
            <person name="Johannesson H."/>
        </authorList>
    </citation>
    <scope>NUCLEOTIDE SEQUENCE</scope>
    <source>
        <strain evidence="3">PSN4</strain>
    </source>
</reference>
<dbReference type="Proteomes" id="UP001239445">
    <property type="component" value="Unassembled WGS sequence"/>
</dbReference>
<feature type="domain" description="RNase T2-like C-terminal" evidence="2">
    <location>
        <begin position="27"/>
        <end position="105"/>
    </location>
</feature>
<feature type="signal peptide" evidence="1">
    <location>
        <begin position="1"/>
        <end position="21"/>
    </location>
</feature>
<comment type="caution">
    <text evidence="3">The sequence shown here is derived from an EMBL/GenBank/DDBJ whole genome shotgun (WGS) entry which is preliminary data.</text>
</comment>
<dbReference type="Pfam" id="PF25488">
    <property type="entry name" value="RNaseT2L_C"/>
    <property type="match status" value="1"/>
</dbReference>
<evidence type="ECO:0000259" key="2">
    <source>
        <dbReference type="Pfam" id="PF25488"/>
    </source>
</evidence>
<dbReference type="EMBL" id="MU839831">
    <property type="protein sequence ID" value="KAK1757169.1"/>
    <property type="molecule type" value="Genomic_DNA"/>
</dbReference>
<evidence type="ECO:0000313" key="3">
    <source>
        <dbReference type="EMBL" id="KAK1757169.1"/>
    </source>
</evidence>
<feature type="chain" id="PRO_5042532402" description="RNase T2-like C-terminal domain-containing protein" evidence="1">
    <location>
        <begin position="22"/>
        <end position="165"/>
    </location>
</feature>
<sequence length="165" mass="17758">MPCRAGLFVLALALLCLDASARPAQQSFQGTGQLRTTWRDGDHADLGCLTDRGRWTSDNSTCGTFEATPDPQTPSVFTLKTDAGYCNVYGAEFTCDAGNEAQPFGTWPENWPNGIPGQKVLRWGQYGLMASSAAGPPSLADAPEAIHLASYNEPGKFVWLTWLGL</sequence>
<dbReference type="InterPro" id="IPR057328">
    <property type="entry name" value="RNaseT2L_C"/>
</dbReference>
<gene>
    <name evidence="3" type="ORF">QBC47DRAFT_444068</name>
</gene>
<protein>
    <recommendedName>
        <fullName evidence="2">RNase T2-like C-terminal domain-containing protein</fullName>
    </recommendedName>
</protein>
<evidence type="ECO:0000313" key="4">
    <source>
        <dbReference type="Proteomes" id="UP001239445"/>
    </source>
</evidence>
<proteinExistence type="predicted"/>
<keyword evidence="4" id="KW-1185">Reference proteome</keyword>
<evidence type="ECO:0000256" key="1">
    <source>
        <dbReference type="SAM" id="SignalP"/>
    </source>
</evidence>
<organism evidence="3 4">
    <name type="scientific">Echria macrotheca</name>
    <dbReference type="NCBI Taxonomy" id="438768"/>
    <lineage>
        <taxon>Eukaryota</taxon>
        <taxon>Fungi</taxon>
        <taxon>Dikarya</taxon>
        <taxon>Ascomycota</taxon>
        <taxon>Pezizomycotina</taxon>
        <taxon>Sordariomycetes</taxon>
        <taxon>Sordariomycetidae</taxon>
        <taxon>Sordariales</taxon>
        <taxon>Schizotheciaceae</taxon>
        <taxon>Echria</taxon>
    </lineage>
</organism>
<name>A0AAJ0FD31_9PEZI</name>